<dbReference type="AlphaFoldDB" id="A0A2G4F4Z9"/>
<dbReference type="InterPro" id="IPR019545">
    <property type="entry name" value="DM13_domain"/>
</dbReference>
<sequence length="186" mass="19593">MKRRYFNFASFTFVLTIAIACTKTAGDRTATASSGTSETTPTPAAVSSPTGPATSPVTAQAAKVLASGTFVDGEHPTKGTARIVQKGNQRILELDRAFKTSTSGPDLVVILHKSPDVIGSTVPPAYPIKKGDYVFIAPLKSYSGAQSYVIPASINSEDFASAAIWCRKFNATFGAARLQRSSSARL</sequence>
<accession>A0A2G4F4Z9</accession>
<proteinExistence type="predicted"/>
<organism evidence="4 5">
    <name type="scientific">Tychonema bourrellyi FEM_GT703</name>
    <dbReference type="NCBI Taxonomy" id="2040638"/>
    <lineage>
        <taxon>Bacteria</taxon>
        <taxon>Bacillati</taxon>
        <taxon>Cyanobacteriota</taxon>
        <taxon>Cyanophyceae</taxon>
        <taxon>Oscillatoriophycideae</taxon>
        <taxon>Oscillatoriales</taxon>
        <taxon>Microcoleaceae</taxon>
        <taxon>Tychonema</taxon>
    </lineage>
</organism>
<dbReference type="Pfam" id="PF10517">
    <property type="entry name" value="DM13"/>
    <property type="match status" value="1"/>
</dbReference>
<feature type="chain" id="PRO_5013814563" evidence="2">
    <location>
        <begin position="26"/>
        <end position="186"/>
    </location>
</feature>
<feature type="region of interest" description="Disordered" evidence="1">
    <location>
        <begin position="28"/>
        <end position="58"/>
    </location>
</feature>
<evidence type="ECO:0000259" key="3">
    <source>
        <dbReference type="PROSITE" id="PS51549"/>
    </source>
</evidence>
<comment type="caution">
    <text evidence="4">The sequence shown here is derived from an EMBL/GenBank/DDBJ whole genome shotgun (WGS) entry which is preliminary data.</text>
</comment>
<keyword evidence="5" id="KW-1185">Reference proteome</keyword>
<dbReference type="EMBL" id="NXIB02000010">
    <property type="protein sequence ID" value="PHX56864.1"/>
    <property type="molecule type" value="Genomic_DNA"/>
</dbReference>
<dbReference type="PROSITE" id="PS51257">
    <property type="entry name" value="PROKAR_LIPOPROTEIN"/>
    <property type="match status" value="1"/>
</dbReference>
<dbReference type="RefSeq" id="WP_096832309.1">
    <property type="nucleotide sequence ID" value="NZ_NXIB02000010.1"/>
</dbReference>
<evidence type="ECO:0000313" key="5">
    <source>
        <dbReference type="Proteomes" id="UP000226442"/>
    </source>
</evidence>
<reference evidence="4" key="1">
    <citation type="submission" date="2017-10" db="EMBL/GenBank/DDBJ databases">
        <title>Draft genome sequence of the planktic cyanobacteria Tychonema bourrellyi isolated from alpine lentic freshwater.</title>
        <authorList>
            <person name="Tett A."/>
            <person name="Armanini F."/>
            <person name="Asnicar F."/>
            <person name="Boscaini A."/>
            <person name="Pasolli E."/>
            <person name="Zolfo M."/>
            <person name="Donati C."/>
            <person name="Salmaso N."/>
            <person name="Segata N."/>
        </authorList>
    </citation>
    <scope>NUCLEOTIDE SEQUENCE</scope>
    <source>
        <strain evidence="4">FEM_GT703</strain>
    </source>
</reference>
<evidence type="ECO:0000313" key="4">
    <source>
        <dbReference type="EMBL" id="PHX56864.1"/>
    </source>
</evidence>
<protein>
    <submittedName>
        <fullName evidence="4">Electron transfer protein with DM13 domain protein</fullName>
    </submittedName>
</protein>
<feature type="compositionally biased region" description="Low complexity" evidence="1">
    <location>
        <begin position="29"/>
        <end position="58"/>
    </location>
</feature>
<dbReference type="Proteomes" id="UP000226442">
    <property type="component" value="Unassembled WGS sequence"/>
</dbReference>
<feature type="signal peptide" evidence="2">
    <location>
        <begin position="1"/>
        <end position="25"/>
    </location>
</feature>
<dbReference type="PROSITE" id="PS51549">
    <property type="entry name" value="DM13"/>
    <property type="match status" value="1"/>
</dbReference>
<dbReference type="OrthoDB" id="463944at2"/>
<keyword evidence="2" id="KW-0732">Signal</keyword>
<gene>
    <name evidence="4" type="ORF">CP500_003040</name>
</gene>
<evidence type="ECO:0000256" key="1">
    <source>
        <dbReference type="SAM" id="MobiDB-lite"/>
    </source>
</evidence>
<name>A0A2G4F4Z9_9CYAN</name>
<evidence type="ECO:0000256" key="2">
    <source>
        <dbReference type="SAM" id="SignalP"/>
    </source>
</evidence>
<feature type="domain" description="DM13" evidence="3">
    <location>
        <begin position="68"/>
        <end position="179"/>
    </location>
</feature>